<feature type="non-terminal residue" evidence="1">
    <location>
        <position position="68"/>
    </location>
</feature>
<comment type="caution">
    <text evidence="1">The sequence shown here is derived from an EMBL/GenBank/DDBJ whole genome shotgun (WGS) entry which is preliminary data.</text>
</comment>
<evidence type="ECO:0000313" key="1">
    <source>
        <dbReference type="EMBL" id="MDP2567193.1"/>
    </source>
</evidence>
<sequence length="68" mass="7500">MTIEDLAEHAMVLLDLPLSADYFLSFFDATAVKPYISERTRDMAVARSLVANGFGYSIVNFRPVGTLA</sequence>
<evidence type="ECO:0000313" key="2">
    <source>
        <dbReference type="Proteomes" id="UP001177212"/>
    </source>
</evidence>
<dbReference type="Gene3D" id="3.40.190.10">
    <property type="entry name" value="Periplasmic binding protein-like II"/>
    <property type="match status" value="1"/>
</dbReference>
<dbReference type="Proteomes" id="UP001177212">
    <property type="component" value="Unassembled WGS sequence"/>
</dbReference>
<protein>
    <submittedName>
        <fullName evidence="1">LysR family transcriptional regulator</fullName>
    </submittedName>
</protein>
<reference evidence="1" key="1">
    <citation type="submission" date="2023-07" db="EMBL/GenBank/DDBJ databases">
        <title>Genome content predicts the carbon catabolic preferences of heterotrophic bacteria.</title>
        <authorList>
            <person name="Gralka M."/>
        </authorList>
    </citation>
    <scope>NUCLEOTIDE SEQUENCE</scope>
    <source>
        <strain evidence="1">4G09</strain>
    </source>
</reference>
<name>A0ABT9FK83_9GAMM</name>
<proteinExistence type="predicted"/>
<accession>A0ABT9FK83</accession>
<gene>
    <name evidence="1" type="ORF">Q8W34_21490</name>
</gene>
<keyword evidence="2" id="KW-1185">Reference proteome</keyword>
<organism evidence="1 2">
    <name type="scientific">Pseudoalteromonas marina</name>
    <dbReference type="NCBI Taxonomy" id="267375"/>
    <lineage>
        <taxon>Bacteria</taxon>
        <taxon>Pseudomonadati</taxon>
        <taxon>Pseudomonadota</taxon>
        <taxon>Gammaproteobacteria</taxon>
        <taxon>Alteromonadales</taxon>
        <taxon>Pseudoalteromonadaceae</taxon>
        <taxon>Pseudoalteromonas</taxon>
    </lineage>
</organism>
<dbReference type="SUPFAM" id="SSF53850">
    <property type="entry name" value="Periplasmic binding protein-like II"/>
    <property type="match status" value="1"/>
</dbReference>
<dbReference type="EMBL" id="JAUYVT010000192">
    <property type="protein sequence ID" value="MDP2567193.1"/>
    <property type="molecule type" value="Genomic_DNA"/>
</dbReference>